<sequence>MRSILSLTGILALIVVLTSAISIHQTPQDPPRGKKEKKHIKMVKVDDNGKKMEIDTVMNVDEVLVWNGDTIDGGKALKWVSEEDFDMDFDFDIENDGEGNVFILRSGKGRAPMAHEYKIEGDSAKKYRIKVISDGDPGDFDVLKWKSIGDDDVFLGAPQGAHKMMFFGDRKKGNVIDLSDPGIISFEKKELKNGKEKIIIIREKPLDKDVELNEEIIIKGAGNAPMIFGEGMPHKSKQIKVIAGDDGKVEILEDGKVWSVEKGDEDTKVIEKDGKKIIIKKRKEGGEMKVDVEVEEEIKEQ</sequence>
<protein>
    <submittedName>
        <fullName evidence="1">Uncharacterized protein</fullName>
    </submittedName>
</protein>
<dbReference type="RefSeq" id="WP_343332614.1">
    <property type="nucleotide sequence ID" value="NZ_JAPOHD010000015.1"/>
</dbReference>
<evidence type="ECO:0000313" key="2">
    <source>
        <dbReference type="Proteomes" id="UP001145087"/>
    </source>
</evidence>
<gene>
    <name evidence="1" type="ORF">OU798_07995</name>
</gene>
<proteinExistence type="predicted"/>
<dbReference type="EMBL" id="JAPOHD010000015">
    <property type="protein sequence ID" value="MCY1720281.1"/>
    <property type="molecule type" value="Genomic_DNA"/>
</dbReference>
<comment type="caution">
    <text evidence="1">The sequence shown here is derived from an EMBL/GenBank/DDBJ whole genome shotgun (WGS) entry which is preliminary data.</text>
</comment>
<keyword evidence="2" id="KW-1185">Reference proteome</keyword>
<dbReference type="Proteomes" id="UP001145087">
    <property type="component" value="Unassembled WGS sequence"/>
</dbReference>
<organism evidence="1 2">
    <name type="scientific">Draconibacterium aestuarii</name>
    <dbReference type="NCBI Taxonomy" id="2998507"/>
    <lineage>
        <taxon>Bacteria</taxon>
        <taxon>Pseudomonadati</taxon>
        <taxon>Bacteroidota</taxon>
        <taxon>Bacteroidia</taxon>
        <taxon>Marinilabiliales</taxon>
        <taxon>Prolixibacteraceae</taxon>
        <taxon>Draconibacterium</taxon>
    </lineage>
</organism>
<dbReference type="AlphaFoldDB" id="A0A9X3F7M3"/>
<reference evidence="1" key="1">
    <citation type="submission" date="2022-11" db="EMBL/GenBank/DDBJ databases">
        <title>Marilongibacter aestuarii gen. nov., sp. nov., isolated from tidal flat sediment.</title>
        <authorList>
            <person name="Jiayan W."/>
        </authorList>
    </citation>
    <scope>NUCLEOTIDE SEQUENCE</scope>
    <source>
        <strain evidence="1">Z1-6</strain>
    </source>
</reference>
<name>A0A9X3F7M3_9BACT</name>
<evidence type="ECO:0000313" key="1">
    <source>
        <dbReference type="EMBL" id="MCY1720281.1"/>
    </source>
</evidence>
<accession>A0A9X3F7M3</accession>